<dbReference type="Proteomes" id="UP000658258">
    <property type="component" value="Unassembled WGS sequence"/>
</dbReference>
<organism evidence="1 2">
    <name type="scientific">Roseivirga thermotolerans</name>
    <dbReference type="NCBI Taxonomy" id="1758176"/>
    <lineage>
        <taxon>Bacteria</taxon>
        <taxon>Pseudomonadati</taxon>
        <taxon>Bacteroidota</taxon>
        <taxon>Cytophagia</taxon>
        <taxon>Cytophagales</taxon>
        <taxon>Roseivirgaceae</taxon>
        <taxon>Roseivirga</taxon>
    </lineage>
</organism>
<evidence type="ECO:0000313" key="1">
    <source>
        <dbReference type="EMBL" id="GHE72460.1"/>
    </source>
</evidence>
<dbReference type="EMBL" id="BNAG01000004">
    <property type="protein sequence ID" value="GHE72460.1"/>
    <property type="molecule type" value="Genomic_DNA"/>
</dbReference>
<name>A0ABQ3IAS0_9BACT</name>
<comment type="caution">
    <text evidence="1">The sequence shown here is derived from an EMBL/GenBank/DDBJ whole genome shotgun (WGS) entry which is preliminary data.</text>
</comment>
<reference evidence="2" key="1">
    <citation type="journal article" date="2019" name="Int. J. Syst. Evol. Microbiol.">
        <title>The Global Catalogue of Microorganisms (GCM) 10K type strain sequencing project: providing services to taxonomists for standard genome sequencing and annotation.</title>
        <authorList>
            <consortium name="The Broad Institute Genomics Platform"/>
            <consortium name="The Broad Institute Genome Sequencing Center for Infectious Disease"/>
            <person name="Wu L."/>
            <person name="Ma J."/>
        </authorList>
    </citation>
    <scope>NUCLEOTIDE SEQUENCE [LARGE SCALE GENOMIC DNA]</scope>
    <source>
        <strain evidence="2">CGMCC 1.15111</strain>
    </source>
</reference>
<evidence type="ECO:0000313" key="2">
    <source>
        <dbReference type="Proteomes" id="UP000658258"/>
    </source>
</evidence>
<proteinExistence type="predicted"/>
<gene>
    <name evidence="1" type="ORF">GCM10011340_30980</name>
</gene>
<protein>
    <submittedName>
        <fullName evidence="1">Uncharacterized protein</fullName>
    </submittedName>
</protein>
<accession>A0ABQ3IAS0</accession>
<sequence>MSVLGGAVWLLAPVTKSISTSVPISFFIYIVVKVGSEINEIWFELKRAESQTFTATSSLFIYG</sequence>
<keyword evidence="2" id="KW-1185">Reference proteome</keyword>